<dbReference type="InParanoid" id="A0A2R5G392"/>
<dbReference type="Pfam" id="PF10203">
    <property type="entry name" value="Pet191_N"/>
    <property type="match status" value="1"/>
</dbReference>
<evidence type="ECO:0000313" key="4">
    <source>
        <dbReference type="Proteomes" id="UP000241890"/>
    </source>
</evidence>
<dbReference type="Proteomes" id="UP000241890">
    <property type="component" value="Unassembled WGS sequence"/>
</dbReference>
<evidence type="ECO:0000256" key="1">
    <source>
        <dbReference type="ARBA" id="ARBA00007785"/>
    </source>
</evidence>
<evidence type="ECO:0000313" key="3">
    <source>
        <dbReference type="EMBL" id="GBG25506.1"/>
    </source>
</evidence>
<dbReference type="GO" id="GO:0033617">
    <property type="term" value="P:mitochondrial respiratory chain complex IV assembly"/>
    <property type="evidence" value="ECO:0007669"/>
    <property type="project" value="TreeGrafter"/>
</dbReference>
<protein>
    <submittedName>
        <fullName evidence="3">Cytochrome c oxidase assembly factor 5</fullName>
    </submittedName>
</protein>
<keyword evidence="2" id="KW-1015">Disulfide bond</keyword>
<comment type="similarity">
    <text evidence="1">Belongs to the PET191 family.</text>
</comment>
<accession>A0A2R5G392</accession>
<dbReference type="InterPro" id="IPR018793">
    <property type="entry name" value="Cyt_c_oxidase_assmbl_Pet191"/>
</dbReference>
<reference evidence="3 4" key="1">
    <citation type="submission" date="2017-12" db="EMBL/GenBank/DDBJ databases">
        <title>Sequencing, de novo assembly and annotation of complete genome of a new Thraustochytrid species, strain FCC1311.</title>
        <authorList>
            <person name="Sedici K."/>
            <person name="Godart F."/>
            <person name="Aiese Cigliano R."/>
            <person name="Sanseverino W."/>
            <person name="Barakat M."/>
            <person name="Ortet P."/>
            <person name="Marechal E."/>
            <person name="Cagnac O."/>
            <person name="Amato A."/>
        </authorList>
    </citation>
    <scope>NUCLEOTIDE SEQUENCE [LARGE SCALE GENOMIC DNA]</scope>
</reference>
<dbReference type="PANTHER" id="PTHR28627:SF1">
    <property type="entry name" value="CYTOCHROME C OXIDASE ASSEMBLY FACTOR 5"/>
    <property type="match status" value="1"/>
</dbReference>
<sequence>MGGASRSCQDAADSLKRCLRESDCVKKEGKSMKECVKHVQECESLKNAYVVCKANQLNMRSRIQGLKAS</sequence>
<proteinExistence type="inferred from homology"/>
<dbReference type="GO" id="GO:0005739">
    <property type="term" value="C:mitochondrion"/>
    <property type="evidence" value="ECO:0007669"/>
    <property type="project" value="TreeGrafter"/>
</dbReference>
<name>A0A2R5G392_9STRA</name>
<dbReference type="OrthoDB" id="282149at2759"/>
<gene>
    <name evidence="3" type="ORF">FCC1311_017252</name>
</gene>
<evidence type="ECO:0000256" key="2">
    <source>
        <dbReference type="ARBA" id="ARBA00023157"/>
    </source>
</evidence>
<organism evidence="3 4">
    <name type="scientific">Hondaea fermentalgiana</name>
    <dbReference type="NCBI Taxonomy" id="2315210"/>
    <lineage>
        <taxon>Eukaryota</taxon>
        <taxon>Sar</taxon>
        <taxon>Stramenopiles</taxon>
        <taxon>Bigyra</taxon>
        <taxon>Labyrinthulomycetes</taxon>
        <taxon>Thraustochytrida</taxon>
        <taxon>Thraustochytriidae</taxon>
        <taxon>Hondaea</taxon>
    </lineage>
</organism>
<dbReference type="AlphaFoldDB" id="A0A2R5G392"/>
<comment type="caution">
    <text evidence="3">The sequence shown here is derived from an EMBL/GenBank/DDBJ whole genome shotgun (WGS) entry which is preliminary data.</text>
</comment>
<dbReference type="PANTHER" id="PTHR28627">
    <property type="entry name" value="CYTOCHROME C OXIDASE ASSEMBLY FACTOR 5"/>
    <property type="match status" value="1"/>
</dbReference>
<keyword evidence="4" id="KW-1185">Reference proteome</keyword>
<dbReference type="EMBL" id="BEYU01000012">
    <property type="protein sequence ID" value="GBG25506.1"/>
    <property type="molecule type" value="Genomic_DNA"/>
</dbReference>